<accession>A0ACC1MJN4</accession>
<organism evidence="1 2">
    <name type="scientific">Xylaria curta</name>
    <dbReference type="NCBI Taxonomy" id="42375"/>
    <lineage>
        <taxon>Eukaryota</taxon>
        <taxon>Fungi</taxon>
        <taxon>Dikarya</taxon>
        <taxon>Ascomycota</taxon>
        <taxon>Pezizomycotina</taxon>
        <taxon>Sordariomycetes</taxon>
        <taxon>Xylariomycetidae</taxon>
        <taxon>Xylariales</taxon>
        <taxon>Xylariaceae</taxon>
        <taxon>Xylaria</taxon>
    </lineage>
</organism>
<proteinExistence type="predicted"/>
<evidence type="ECO:0000313" key="2">
    <source>
        <dbReference type="Proteomes" id="UP001143856"/>
    </source>
</evidence>
<protein>
    <submittedName>
        <fullName evidence="1">Uncharacterized protein</fullName>
    </submittedName>
</protein>
<sequence length="166" mass="18678">MRRRGIVVVVVVVVFSIYTPLDQAATVAHEHTRPEAERETKNDGQSVWANDRNGKPVARILRPRLRCSRWYRTFLAALILFFVFLFTYAVSTGGVPFPTLPPIRLPSLSRRAPPILTPDSLVIEEVQEVQDIRLHKELPALPPPETKRPPPPADTEAALESLLIES</sequence>
<keyword evidence="2" id="KW-1185">Reference proteome</keyword>
<comment type="caution">
    <text evidence="1">The sequence shown here is derived from an EMBL/GenBank/DDBJ whole genome shotgun (WGS) entry which is preliminary data.</text>
</comment>
<dbReference type="Proteomes" id="UP001143856">
    <property type="component" value="Unassembled WGS sequence"/>
</dbReference>
<gene>
    <name evidence="1" type="ORF">NUW58_g10652</name>
</gene>
<name>A0ACC1MJN4_9PEZI</name>
<evidence type="ECO:0000313" key="1">
    <source>
        <dbReference type="EMBL" id="KAJ2966476.1"/>
    </source>
</evidence>
<dbReference type="EMBL" id="JAPDGR010005094">
    <property type="protein sequence ID" value="KAJ2966476.1"/>
    <property type="molecule type" value="Genomic_DNA"/>
</dbReference>
<reference evidence="1" key="1">
    <citation type="submission" date="2022-10" db="EMBL/GenBank/DDBJ databases">
        <title>Genome Sequence of Xylaria curta.</title>
        <authorList>
            <person name="Buettner E."/>
        </authorList>
    </citation>
    <scope>NUCLEOTIDE SEQUENCE</scope>
    <source>
        <strain evidence="1">Babe10</strain>
    </source>
</reference>